<dbReference type="Proteomes" id="UP000014568">
    <property type="component" value="Unassembled WGS sequence"/>
</dbReference>
<organism evidence="6 7">
    <name type="scientific">Acinetobacter rudis CIP 110305</name>
    <dbReference type="NCBI Taxonomy" id="421052"/>
    <lineage>
        <taxon>Bacteria</taxon>
        <taxon>Pseudomonadati</taxon>
        <taxon>Pseudomonadota</taxon>
        <taxon>Gammaproteobacteria</taxon>
        <taxon>Moraxellales</taxon>
        <taxon>Moraxellaceae</taxon>
        <taxon>Acinetobacter</taxon>
    </lineage>
</organism>
<evidence type="ECO:0000256" key="2">
    <source>
        <dbReference type="ARBA" id="ARBA00022827"/>
    </source>
</evidence>
<dbReference type="PATRIC" id="fig|421052.3.peg.3183"/>
<dbReference type="InterPro" id="IPR036318">
    <property type="entry name" value="FAD-bd_PCMH-like_sf"/>
</dbReference>
<keyword evidence="3" id="KW-0560">Oxidoreductase</keyword>
<sequence length="497" mass="57124">MAFSQRDQQGRLWAWVLLSIVICLSIALPIWHLFSTKLQQKHPETTVAEGYINDASQLNLTQVHRVVDVAQQSEQMRQQLVELLSYAKAKQLKVSIAGSRHSMGGHTIAPNGIVLNMLPYKHMQLDAQNNILHVGAGATWQDAIEYLDGKGKSIAIMQSFSNFSIGGSISVNGHGWQKAAPPLSASVESFSLMKANGEIVQCSRTENPELFKLVIGGYGLFGIILDVQLKVVDNVSLAFHSVTLKPENYVSQYQKLVRDNPKVQFAYGRLRISKKNFLEQVTLNYFEQTPEQPEFLASASLANEELRRLVFRGSVQSEYGKRLRWDLENTLNQITPYQQFSRNQILNEHSSLIENKDPRSTDLLHEYFIPEAQLQNFIHDLRPILKATNIDLLNITIREVSPDRDAFMNYAREPVFGLVFLFSQQKTAEQEQEMRRLTNALLDITLRYKGTYYLPYRLHIGREKMRLAYPQADAFFQLKKKYDPEEMFSNQFYEYYR</sequence>
<dbReference type="InterPro" id="IPR006094">
    <property type="entry name" value="Oxid_FAD_bind_N"/>
</dbReference>
<dbReference type="EMBL" id="ATGI01000038">
    <property type="protein sequence ID" value="EPF70230.1"/>
    <property type="molecule type" value="Genomic_DNA"/>
</dbReference>
<evidence type="ECO:0000256" key="3">
    <source>
        <dbReference type="ARBA" id="ARBA00023002"/>
    </source>
</evidence>
<dbReference type="InterPro" id="IPR016164">
    <property type="entry name" value="FAD-linked_Oxase-like_C"/>
</dbReference>
<feature type="domain" description="FAD-binding PCMH-type" evidence="5">
    <location>
        <begin position="62"/>
        <end position="234"/>
    </location>
</feature>
<dbReference type="Pfam" id="PF04030">
    <property type="entry name" value="ALO"/>
    <property type="match status" value="1"/>
</dbReference>
<keyword evidence="7" id="KW-1185">Reference proteome</keyword>
<keyword evidence="4" id="KW-0472">Membrane</keyword>
<proteinExistence type="predicted"/>
<dbReference type="PANTHER" id="PTHR43762">
    <property type="entry name" value="L-GULONOLACTONE OXIDASE"/>
    <property type="match status" value="1"/>
</dbReference>
<dbReference type="Gene3D" id="3.30.465.10">
    <property type="match status" value="1"/>
</dbReference>
<dbReference type="GO" id="GO:0003885">
    <property type="term" value="F:D-arabinono-1,4-lactone oxidase activity"/>
    <property type="evidence" value="ECO:0007669"/>
    <property type="project" value="InterPro"/>
</dbReference>
<dbReference type="SUPFAM" id="SSF55103">
    <property type="entry name" value="FAD-linked oxidases, C-terminal domain"/>
    <property type="match status" value="1"/>
</dbReference>
<keyword evidence="1" id="KW-0285">Flavoprotein</keyword>
<evidence type="ECO:0000256" key="4">
    <source>
        <dbReference type="SAM" id="Phobius"/>
    </source>
</evidence>
<dbReference type="eggNOG" id="COG0277">
    <property type="taxonomic scope" value="Bacteria"/>
</dbReference>
<dbReference type="SUPFAM" id="SSF56176">
    <property type="entry name" value="FAD-binding/transporter-associated domain-like"/>
    <property type="match status" value="1"/>
</dbReference>
<dbReference type="HOGENOM" id="CLU_033233_0_0_6"/>
<accession>S3MQU2</accession>
<dbReference type="PROSITE" id="PS51387">
    <property type="entry name" value="FAD_PCMH"/>
    <property type="match status" value="1"/>
</dbReference>
<dbReference type="Pfam" id="PF01565">
    <property type="entry name" value="FAD_binding_4"/>
    <property type="match status" value="1"/>
</dbReference>
<dbReference type="STRING" id="632955.GCA_000829675_03409"/>
<keyword evidence="4" id="KW-1133">Transmembrane helix</keyword>
<keyword evidence="4" id="KW-0812">Transmembrane</keyword>
<protein>
    <recommendedName>
        <fullName evidence="5">FAD-binding PCMH-type domain-containing protein</fullName>
    </recommendedName>
</protein>
<name>S3MQU2_9GAMM</name>
<dbReference type="InterPro" id="IPR016166">
    <property type="entry name" value="FAD-bd_PCMH"/>
</dbReference>
<reference evidence="6 7" key="1">
    <citation type="submission" date="2013-06" db="EMBL/GenBank/DDBJ databases">
        <title>The Genome Sequence of Acinetobacter rudis CIP 110305.</title>
        <authorList>
            <consortium name="The Broad Institute Genome Sequencing Platform"/>
            <consortium name="The Broad Institute Genome Sequencing Center for Infectious Disease"/>
            <person name="Cerqueira G."/>
            <person name="Feldgarden M."/>
            <person name="Courvalin P."/>
            <person name="Perichon B."/>
            <person name="Grillot-Courvalin C."/>
            <person name="Clermont D."/>
            <person name="Rocha E."/>
            <person name="Yoon E.-J."/>
            <person name="Nemec A."/>
            <person name="Young S.K."/>
            <person name="Zeng Q."/>
            <person name="Gargeya S."/>
            <person name="Fitzgerald M."/>
            <person name="Abouelleil A."/>
            <person name="Alvarado L."/>
            <person name="Berlin A.M."/>
            <person name="Chapman S.B."/>
            <person name="Dewar J."/>
            <person name="Goldberg J."/>
            <person name="Griggs A."/>
            <person name="Gujja S."/>
            <person name="Hansen M."/>
            <person name="Howarth C."/>
            <person name="Imamovic A."/>
            <person name="Larimer J."/>
            <person name="McCowan C."/>
            <person name="Murphy C."/>
            <person name="Pearson M."/>
            <person name="Priest M."/>
            <person name="Roberts A."/>
            <person name="Saif S."/>
            <person name="Shea T."/>
            <person name="Sykes S."/>
            <person name="Wortman J."/>
            <person name="Nusbaum C."/>
            <person name="Birren B."/>
        </authorList>
    </citation>
    <scope>NUCLEOTIDE SEQUENCE [LARGE SCALE GENOMIC DNA]</scope>
    <source>
        <strain evidence="6 7">CIP 110305</strain>
    </source>
</reference>
<dbReference type="GO" id="GO:0016020">
    <property type="term" value="C:membrane"/>
    <property type="evidence" value="ECO:0007669"/>
    <property type="project" value="InterPro"/>
</dbReference>
<dbReference type="InterPro" id="IPR007173">
    <property type="entry name" value="ALO_C"/>
</dbReference>
<evidence type="ECO:0000259" key="5">
    <source>
        <dbReference type="PROSITE" id="PS51387"/>
    </source>
</evidence>
<feature type="transmembrane region" description="Helical" evidence="4">
    <location>
        <begin position="12"/>
        <end position="34"/>
    </location>
</feature>
<dbReference type="InterPro" id="IPR016167">
    <property type="entry name" value="FAD-bd_PCMH_sub1"/>
</dbReference>
<dbReference type="InterPro" id="IPR010031">
    <property type="entry name" value="FAD_lactone_oxidase-like"/>
</dbReference>
<dbReference type="PANTHER" id="PTHR43762:SF1">
    <property type="entry name" value="D-ARABINONO-1,4-LACTONE OXIDASE"/>
    <property type="match status" value="1"/>
</dbReference>
<evidence type="ECO:0000313" key="7">
    <source>
        <dbReference type="Proteomes" id="UP000014568"/>
    </source>
</evidence>
<dbReference type="Gene3D" id="3.30.43.10">
    <property type="entry name" value="Uridine Diphospho-n-acetylenolpyruvylglucosamine Reductase, domain 2"/>
    <property type="match status" value="1"/>
</dbReference>
<gene>
    <name evidence="6" type="ORF">F945_03249</name>
</gene>
<dbReference type="OrthoDB" id="9800184at2"/>
<dbReference type="InterPro" id="IPR016169">
    <property type="entry name" value="FAD-bd_PCMH_sub2"/>
</dbReference>
<dbReference type="InterPro" id="IPR016170">
    <property type="entry name" value="Cytok_DH_C_sf"/>
</dbReference>
<dbReference type="Gene3D" id="3.40.462.10">
    <property type="entry name" value="FAD-linked oxidases, C-terminal domain"/>
    <property type="match status" value="1"/>
</dbReference>
<comment type="caution">
    <text evidence="6">The sequence shown here is derived from an EMBL/GenBank/DDBJ whole genome shotgun (WGS) entry which is preliminary data.</text>
</comment>
<evidence type="ECO:0000256" key="1">
    <source>
        <dbReference type="ARBA" id="ARBA00022630"/>
    </source>
</evidence>
<keyword evidence="2" id="KW-0274">FAD</keyword>
<dbReference type="AlphaFoldDB" id="S3MQU2"/>
<evidence type="ECO:0000313" key="6">
    <source>
        <dbReference type="EMBL" id="EPF70230.1"/>
    </source>
</evidence>
<dbReference type="RefSeq" id="WP_016657616.1">
    <property type="nucleotide sequence ID" value="NZ_KE340355.1"/>
</dbReference>
<dbReference type="GO" id="GO:0071949">
    <property type="term" value="F:FAD binding"/>
    <property type="evidence" value="ECO:0007669"/>
    <property type="project" value="InterPro"/>
</dbReference>